<protein>
    <submittedName>
        <fullName evidence="1">Helix-turn-helix domain-containing protein</fullName>
    </submittedName>
</protein>
<name>A0ABD5TZ15_9EURY</name>
<dbReference type="InterPro" id="IPR036388">
    <property type="entry name" value="WH-like_DNA-bd_sf"/>
</dbReference>
<keyword evidence="2" id="KW-1185">Reference proteome</keyword>
<dbReference type="Proteomes" id="UP001596408">
    <property type="component" value="Unassembled WGS sequence"/>
</dbReference>
<sequence length="114" mass="13143">MSGDEVRGLAALLEDEYAHAILIRTSTREMSAPELSDACDASVSTIYRRIERLQEYDLLSERLQLDKDGHHYKTYRARLDRIEIELNDGEFSVDVTYRAEDPADRFTGLFEGLR</sequence>
<proteinExistence type="predicted"/>
<dbReference type="Gene3D" id="1.10.10.10">
    <property type="entry name" value="Winged helix-like DNA-binding domain superfamily/Winged helix DNA-binding domain"/>
    <property type="match status" value="1"/>
</dbReference>
<reference evidence="1 2" key="1">
    <citation type="journal article" date="2019" name="Int. J. Syst. Evol. Microbiol.">
        <title>The Global Catalogue of Microorganisms (GCM) 10K type strain sequencing project: providing services to taxonomists for standard genome sequencing and annotation.</title>
        <authorList>
            <consortium name="The Broad Institute Genomics Platform"/>
            <consortium name="The Broad Institute Genome Sequencing Center for Infectious Disease"/>
            <person name="Wu L."/>
            <person name="Ma J."/>
        </authorList>
    </citation>
    <scope>NUCLEOTIDE SEQUENCE [LARGE SCALE GENOMIC DNA]</scope>
    <source>
        <strain evidence="1 2">YIM 94188</strain>
    </source>
</reference>
<dbReference type="InterPro" id="IPR036390">
    <property type="entry name" value="WH_DNA-bd_sf"/>
</dbReference>
<dbReference type="Pfam" id="PF12840">
    <property type="entry name" value="HTH_20"/>
    <property type="match status" value="1"/>
</dbReference>
<accession>A0ABD5TZ15</accession>
<dbReference type="RefSeq" id="WP_379693650.1">
    <property type="nucleotide sequence ID" value="NZ_JBHSXH010000009.1"/>
</dbReference>
<comment type="caution">
    <text evidence="1">The sequence shown here is derived from an EMBL/GenBank/DDBJ whole genome shotgun (WGS) entry which is preliminary data.</text>
</comment>
<evidence type="ECO:0000313" key="2">
    <source>
        <dbReference type="Proteomes" id="UP001596408"/>
    </source>
</evidence>
<organism evidence="1 2">
    <name type="scientific">Halopelagius fulvigenes</name>
    <dbReference type="NCBI Taxonomy" id="1198324"/>
    <lineage>
        <taxon>Archaea</taxon>
        <taxon>Methanobacteriati</taxon>
        <taxon>Methanobacteriota</taxon>
        <taxon>Stenosarchaea group</taxon>
        <taxon>Halobacteria</taxon>
        <taxon>Halobacteriales</taxon>
        <taxon>Haloferacaceae</taxon>
    </lineage>
</organism>
<gene>
    <name evidence="1" type="ORF">ACFQEV_06075</name>
</gene>
<dbReference type="AlphaFoldDB" id="A0ABD5TZ15"/>
<dbReference type="EMBL" id="JBHSXH010000009">
    <property type="protein sequence ID" value="MFC6824563.1"/>
    <property type="molecule type" value="Genomic_DNA"/>
</dbReference>
<evidence type="ECO:0000313" key="1">
    <source>
        <dbReference type="EMBL" id="MFC6824563.1"/>
    </source>
</evidence>
<dbReference type="SUPFAM" id="SSF46785">
    <property type="entry name" value="Winged helix' DNA-binding domain"/>
    <property type="match status" value="1"/>
</dbReference>